<evidence type="ECO:0000256" key="4">
    <source>
        <dbReference type="ARBA" id="ARBA00022676"/>
    </source>
</evidence>
<comment type="subcellular location">
    <subcellularLocation>
        <location evidence="1 12">Golgi apparatus</location>
        <location evidence="1 12">Golgi stack membrane</location>
        <topology evidence="1 12">Single-pass type II membrane protein</topology>
    </subcellularLocation>
</comment>
<dbReference type="OrthoDB" id="427096at2759"/>
<keyword evidence="7" id="KW-0735">Signal-anchor</keyword>
<keyword evidence="9 12" id="KW-0333">Golgi apparatus</keyword>
<dbReference type="InterPro" id="IPR001503">
    <property type="entry name" value="Glyco_trans_10"/>
</dbReference>
<reference evidence="15" key="1">
    <citation type="journal article" date="2016" name="Insect Biochem. Mol. Biol.">
        <title>Multifaceted biological insights from a draft genome sequence of the tobacco hornworm moth, Manduca sexta.</title>
        <authorList>
            <person name="Kanost M.R."/>
            <person name="Arrese E.L."/>
            <person name="Cao X."/>
            <person name="Chen Y.R."/>
            <person name="Chellapilla S."/>
            <person name="Goldsmith M.R."/>
            <person name="Grosse-Wilde E."/>
            <person name="Heckel D.G."/>
            <person name="Herndon N."/>
            <person name="Jiang H."/>
            <person name="Papanicolaou A."/>
            <person name="Qu J."/>
            <person name="Soulages J.L."/>
            <person name="Vogel H."/>
            <person name="Walters J."/>
            <person name="Waterhouse R.M."/>
            <person name="Ahn S.J."/>
            <person name="Almeida F.C."/>
            <person name="An C."/>
            <person name="Aqrawi P."/>
            <person name="Bretschneider A."/>
            <person name="Bryant W.B."/>
            <person name="Bucks S."/>
            <person name="Chao H."/>
            <person name="Chevignon G."/>
            <person name="Christen J.M."/>
            <person name="Clarke D.F."/>
            <person name="Dittmer N.T."/>
            <person name="Ferguson L.C.F."/>
            <person name="Garavelou S."/>
            <person name="Gordon K.H.J."/>
            <person name="Gunaratna R.T."/>
            <person name="Han Y."/>
            <person name="Hauser F."/>
            <person name="He Y."/>
            <person name="Heidel-Fischer H."/>
            <person name="Hirsh A."/>
            <person name="Hu Y."/>
            <person name="Jiang H."/>
            <person name="Kalra D."/>
            <person name="Klinner C."/>
            <person name="Konig C."/>
            <person name="Kovar C."/>
            <person name="Kroll A.R."/>
            <person name="Kuwar S.S."/>
            <person name="Lee S.L."/>
            <person name="Lehman R."/>
            <person name="Li K."/>
            <person name="Li Z."/>
            <person name="Liang H."/>
            <person name="Lovelace S."/>
            <person name="Lu Z."/>
            <person name="Mansfield J.H."/>
            <person name="McCulloch K.J."/>
            <person name="Mathew T."/>
            <person name="Morton B."/>
            <person name="Muzny D.M."/>
            <person name="Neunemann D."/>
            <person name="Ongeri F."/>
            <person name="Pauchet Y."/>
            <person name="Pu L.L."/>
            <person name="Pyrousis I."/>
            <person name="Rao X.J."/>
            <person name="Redding A."/>
            <person name="Roesel C."/>
            <person name="Sanchez-Gracia A."/>
            <person name="Schaack S."/>
            <person name="Shukla A."/>
            <person name="Tetreau G."/>
            <person name="Wang Y."/>
            <person name="Xiong G.H."/>
            <person name="Traut W."/>
            <person name="Walsh T.K."/>
            <person name="Worley K.C."/>
            <person name="Wu D."/>
            <person name="Wu W."/>
            <person name="Wu Y.Q."/>
            <person name="Zhang X."/>
            <person name="Zou Z."/>
            <person name="Zucker H."/>
            <person name="Briscoe A.D."/>
            <person name="Burmester T."/>
            <person name="Clem R.J."/>
            <person name="Feyereisen R."/>
            <person name="Grimmelikhuijzen C.J.P."/>
            <person name="Hamodrakas S.J."/>
            <person name="Hansson B.S."/>
            <person name="Huguet E."/>
            <person name="Jermiin L.S."/>
            <person name="Lan Q."/>
            <person name="Lehman H.K."/>
            <person name="Lorenzen M."/>
            <person name="Merzendorfer H."/>
            <person name="Michalopoulos I."/>
            <person name="Morton D.B."/>
            <person name="Muthukrishnan S."/>
            <person name="Oakeshott J.G."/>
            <person name="Palmer W."/>
            <person name="Park Y."/>
            <person name="Passarelli A.L."/>
            <person name="Rozas J."/>
            <person name="Schwartz L.M."/>
            <person name="Smith W."/>
            <person name="Southgate A."/>
            <person name="Vilcinskas A."/>
            <person name="Vogt R."/>
            <person name="Wang P."/>
            <person name="Werren J."/>
            <person name="Yu X.Q."/>
            <person name="Zhou J.J."/>
            <person name="Brown S.J."/>
            <person name="Scherer S.E."/>
            <person name="Richards S."/>
            <person name="Blissard G.W."/>
        </authorList>
    </citation>
    <scope>NUCLEOTIDE SEQUENCE</scope>
</reference>
<evidence type="ECO:0000259" key="14">
    <source>
        <dbReference type="Pfam" id="PF17039"/>
    </source>
</evidence>
<evidence type="ECO:0000256" key="5">
    <source>
        <dbReference type="ARBA" id="ARBA00022679"/>
    </source>
</evidence>
<dbReference type="SUPFAM" id="SSF53756">
    <property type="entry name" value="UDP-Glycosyltransferase/glycogen phosphorylase"/>
    <property type="match status" value="1"/>
</dbReference>
<keyword evidence="11" id="KW-0325">Glycoprotein</keyword>
<evidence type="ECO:0000313" key="15">
    <source>
        <dbReference type="EMBL" id="KAG6440307.1"/>
    </source>
</evidence>
<evidence type="ECO:0000259" key="13">
    <source>
        <dbReference type="Pfam" id="PF00852"/>
    </source>
</evidence>
<dbReference type="Proteomes" id="UP000791440">
    <property type="component" value="Unassembled WGS sequence"/>
</dbReference>
<organism evidence="15 16">
    <name type="scientific">Manduca sexta</name>
    <name type="common">Tobacco hawkmoth</name>
    <name type="synonym">Tobacco hornworm</name>
    <dbReference type="NCBI Taxonomy" id="7130"/>
    <lineage>
        <taxon>Eukaryota</taxon>
        <taxon>Metazoa</taxon>
        <taxon>Ecdysozoa</taxon>
        <taxon>Arthropoda</taxon>
        <taxon>Hexapoda</taxon>
        <taxon>Insecta</taxon>
        <taxon>Pterygota</taxon>
        <taxon>Neoptera</taxon>
        <taxon>Endopterygota</taxon>
        <taxon>Lepidoptera</taxon>
        <taxon>Glossata</taxon>
        <taxon>Ditrysia</taxon>
        <taxon>Bombycoidea</taxon>
        <taxon>Sphingidae</taxon>
        <taxon>Sphinginae</taxon>
        <taxon>Sphingini</taxon>
        <taxon>Manduca</taxon>
    </lineage>
</organism>
<feature type="domain" description="Fucosyltransferase N-terminal" evidence="14">
    <location>
        <begin position="79"/>
        <end position="193"/>
    </location>
</feature>
<keyword evidence="16" id="KW-1185">Reference proteome</keyword>
<dbReference type="Pfam" id="PF00852">
    <property type="entry name" value="Glyco_transf_10"/>
    <property type="match status" value="1"/>
</dbReference>
<comment type="caution">
    <text evidence="15">The sequence shown here is derived from an EMBL/GenBank/DDBJ whole genome shotgun (WGS) entry which is preliminary data.</text>
</comment>
<feature type="domain" description="Fucosyltransferase C-terminal" evidence="13">
    <location>
        <begin position="229"/>
        <end position="409"/>
    </location>
</feature>
<evidence type="ECO:0000256" key="2">
    <source>
        <dbReference type="ARBA" id="ARBA00004922"/>
    </source>
</evidence>
<dbReference type="InterPro" id="IPR038577">
    <property type="entry name" value="GT10-like_C_sf"/>
</dbReference>
<dbReference type="PANTHER" id="PTHR48438:SF1">
    <property type="entry name" value="ALPHA-(1,3)-FUCOSYLTRANSFERASE C-RELATED"/>
    <property type="match status" value="1"/>
</dbReference>
<keyword evidence="8 12" id="KW-1133">Transmembrane helix</keyword>
<gene>
    <name evidence="15" type="ORF">O3G_MSEX001238</name>
</gene>
<dbReference type="GO" id="GO:0008417">
    <property type="term" value="F:fucosyltransferase activity"/>
    <property type="evidence" value="ECO:0007669"/>
    <property type="project" value="InterPro"/>
</dbReference>
<evidence type="ECO:0000256" key="1">
    <source>
        <dbReference type="ARBA" id="ARBA00004447"/>
    </source>
</evidence>
<evidence type="ECO:0000313" key="16">
    <source>
        <dbReference type="Proteomes" id="UP000791440"/>
    </source>
</evidence>
<comment type="pathway">
    <text evidence="2">Protein modification; protein glycosylation.</text>
</comment>
<comment type="similarity">
    <text evidence="3 12">Belongs to the glycosyltransferase 10 family.</text>
</comment>
<evidence type="ECO:0000256" key="11">
    <source>
        <dbReference type="ARBA" id="ARBA00023180"/>
    </source>
</evidence>
<dbReference type="InterPro" id="IPR055270">
    <property type="entry name" value="Glyco_tran_10_C"/>
</dbReference>
<dbReference type="PANTHER" id="PTHR48438">
    <property type="entry name" value="ALPHA-(1,3)-FUCOSYLTRANSFERASE C-RELATED"/>
    <property type="match status" value="1"/>
</dbReference>
<dbReference type="Gene3D" id="3.40.50.11660">
    <property type="entry name" value="Glycosyl transferase family 10, C-terminal domain"/>
    <property type="match status" value="1"/>
</dbReference>
<name>A0A921YJF7_MANSE</name>
<evidence type="ECO:0000256" key="12">
    <source>
        <dbReference type="RuleBase" id="RU003832"/>
    </source>
</evidence>
<feature type="transmembrane region" description="Helical" evidence="12">
    <location>
        <begin position="21"/>
        <end position="39"/>
    </location>
</feature>
<keyword evidence="4 12" id="KW-0328">Glycosyltransferase</keyword>
<evidence type="ECO:0000256" key="8">
    <source>
        <dbReference type="ARBA" id="ARBA00022989"/>
    </source>
</evidence>
<accession>A0A921YJF7</accession>
<evidence type="ECO:0000256" key="6">
    <source>
        <dbReference type="ARBA" id="ARBA00022692"/>
    </source>
</evidence>
<keyword evidence="6 12" id="KW-0812">Transmembrane</keyword>
<keyword evidence="10 12" id="KW-0472">Membrane</keyword>
<reference evidence="15" key="2">
    <citation type="submission" date="2020-12" db="EMBL/GenBank/DDBJ databases">
        <authorList>
            <person name="Kanost M."/>
        </authorList>
    </citation>
    <scope>NUCLEOTIDE SEQUENCE</scope>
</reference>
<evidence type="ECO:0000256" key="3">
    <source>
        <dbReference type="ARBA" id="ARBA00008919"/>
    </source>
</evidence>
<dbReference type="Pfam" id="PF17039">
    <property type="entry name" value="Glyco_tran_10_N"/>
    <property type="match status" value="1"/>
</dbReference>
<dbReference type="GO" id="GO:0032580">
    <property type="term" value="C:Golgi cisterna membrane"/>
    <property type="evidence" value="ECO:0007669"/>
    <property type="project" value="UniProtKB-SubCell"/>
</dbReference>
<dbReference type="EC" id="2.4.1.-" evidence="12"/>
<dbReference type="InterPro" id="IPR031481">
    <property type="entry name" value="Glyco_tran_10_N"/>
</dbReference>
<dbReference type="AlphaFoldDB" id="A0A921YJF7"/>
<evidence type="ECO:0000256" key="10">
    <source>
        <dbReference type="ARBA" id="ARBA00023136"/>
    </source>
</evidence>
<protein>
    <recommendedName>
        <fullName evidence="12">Fucosyltransferase</fullName>
        <ecNumber evidence="12">2.4.1.-</ecNumber>
    </recommendedName>
</protein>
<sequence length="418" mass="49260">MPPCISGFFKSILRQMLSVKFFFLVSSISFLLSVVWIQFTNRPEQYSVSESLVQEALENGARDFRYSDVYRKTSKLPKNLKYMLLWTREDFAPFYFFENGQRAFLRNNCSVINCYVTGDRKFFDGDLTKFDAIAFNGRNMKPWDLPNNRTMAQKYIYFNMESADNYPVCNKRFDNFFNWTATYKLDSDIPFAYLQIRNNFGEIVGPKINMNWLEDLPEIDEEYSYRLLNKSKAAAWFVSNCNSRSGRKEFVEKLQKALEVYGYTVDIYGNCGPLKCPRNKKVDCFTLLERDYYFYMSLENSFAEDYVTEKLLTALQHDVVPIVFGEANYSRFLPPGSFIDGTKYNSSDLAGIMVTLMNNPKLYWDFFRWKNVYIYHDPSETDNVCAVCAALNNKHMMSSNSTYPKFRQWWNPYFKSRC</sequence>
<evidence type="ECO:0000256" key="7">
    <source>
        <dbReference type="ARBA" id="ARBA00022968"/>
    </source>
</evidence>
<dbReference type="EMBL" id="JH668279">
    <property type="protein sequence ID" value="KAG6440307.1"/>
    <property type="molecule type" value="Genomic_DNA"/>
</dbReference>
<evidence type="ECO:0000256" key="9">
    <source>
        <dbReference type="ARBA" id="ARBA00023034"/>
    </source>
</evidence>
<proteinExistence type="inferred from homology"/>
<keyword evidence="5 12" id="KW-0808">Transferase</keyword>